<keyword evidence="2 5" id="KW-0521">NADP</keyword>
<dbReference type="CDD" id="cd05324">
    <property type="entry name" value="carb_red_PTCR-like_SDR_c"/>
    <property type="match status" value="1"/>
</dbReference>
<dbReference type="Proteomes" id="UP001140206">
    <property type="component" value="Chromosome 4"/>
</dbReference>
<dbReference type="GO" id="GO:0016020">
    <property type="term" value="C:membrane"/>
    <property type="evidence" value="ECO:0007669"/>
    <property type="project" value="TreeGrafter"/>
</dbReference>
<organism evidence="6 7">
    <name type="scientific">Rhynchospora pubera</name>
    <dbReference type="NCBI Taxonomy" id="906938"/>
    <lineage>
        <taxon>Eukaryota</taxon>
        <taxon>Viridiplantae</taxon>
        <taxon>Streptophyta</taxon>
        <taxon>Embryophyta</taxon>
        <taxon>Tracheophyta</taxon>
        <taxon>Spermatophyta</taxon>
        <taxon>Magnoliopsida</taxon>
        <taxon>Liliopsida</taxon>
        <taxon>Poales</taxon>
        <taxon>Cyperaceae</taxon>
        <taxon>Cyperoideae</taxon>
        <taxon>Rhynchosporeae</taxon>
        <taxon>Rhynchospora</taxon>
    </lineage>
</organism>
<evidence type="ECO:0000256" key="3">
    <source>
        <dbReference type="ARBA" id="ARBA00023002"/>
    </source>
</evidence>
<comment type="caution">
    <text evidence="6">The sequence shown here is derived from an EMBL/GenBank/DDBJ whole genome shotgun (WGS) entry which is preliminary data.</text>
</comment>
<dbReference type="PRINTS" id="PR00080">
    <property type="entry name" value="SDRFAMILY"/>
</dbReference>
<comment type="similarity">
    <text evidence="1 4">Belongs to the short-chain dehydrogenases/reductases (SDR) family.</text>
</comment>
<accession>A0AAV8CU79</accession>
<dbReference type="PANTHER" id="PTHR43490:SF98">
    <property type="entry name" value="OS02G0640600 PROTEIN"/>
    <property type="match status" value="1"/>
</dbReference>
<evidence type="ECO:0000256" key="2">
    <source>
        <dbReference type="ARBA" id="ARBA00022857"/>
    </source>
</evidence>
<evidence type="ECO:0000313" key="6">
    <source>
        <dbReference type="EMBL" id="KAJ4759545.1"/>
    </source>
</evidence>
<dbReference type="EMBL" id="JAMFTS010000004">
    <property type="protein sequence ID" value="KAJ4759545.1"/>
    <property type="molecule type" value="Genomic_DNA"/>
</dbReference>
<evidence type="ECO:0000313" key="7">
    <source>
        <dbReference type="Proteomes" id="UP001140206"/>
    </source>
</evidence>
<dbReference type="EC" id="1.1.1.-" evidence="5"/>
<dbReference type="InterPro" id="IPR036291">
    <property type="entry name" value="NAD(P)-bd_dom_sf"/>
</dbReference>
<evidence type="ECO:0000256" key="5">
    <source>
        <dbReference type="RuleBase" id="RU369024"/>
    </source>
</evidence>
<evidence type="ECO:0000256" key="4">
    <source>
        <dbReference type="RuleBase" id="RU000363"/>
    </source>
</evidence>
<protein>
    <recommendedName>
        <fullName evidence="5">Short-chain dehydrogenase/reductase</fullName>
        <ecNumber evidence="5">1.1.1.-</ecNumber>
    </recommendedName>
</protein>
<name>A0AAV8CU79_9POAL</name>
<dbReference type="InterPro" id="IPR045313">
    <property type="entry name" value="CBR1-like"/>
</dbReference>
<dbReference type="PRINTS" id="PR00081">
    <property type="entry name" value="GDHRDH"/>
</dbReference>
<dbReference type="AlphaFoldDB" id="A0AAV8CU79"/>
<evidence type="ECO:0000256" key="1">
    <source>
        <dbReference type="ARBA" id="ARBA00006484"/>
    </source>
</evidence>
<keyword evidence="3 5" id="KW-0560">Oxidoreductase</keyword>
<dbReference type="InterPro" id="IPR002347">
    <property type="entry name" value="SDR_fam"/>
</dbReference>
<dbReference type="Pfam" id="PF00106">
    <property type="entry name" value="adh_short"/>
    <property type="match status" value="1"/>
</dbReference>
<dbReference type="PANTHER" id="PTHR43490">
    <property type="entry name" value="(+)-NEOMENTHOL DEHYDROGENASE"/>
    <property type="match status" value="1"/>
</dbReference>
<dbReference type="Gene3D" id="3.40.50.720">
    <property type="entry name" value="NAD(P)-binding Rossmann-like Domain"/>
    <property type="match status" value="1"/>
</dbReference>
<dbReference type="GO" id="GO:0016616">
    <property type="term" value="F:oxidoreductase activity, acting on the CH-OH group of donors, NAD or NADP as acceptor"/>
    <property type="evidence" value="ECO:0007669"/>
    <property type="project" value="InterPro"/>
</dbReference>
<gene>
    <name evidence="6" type="ORF">LUZ62_069920</name>
</gene>
<proteinExistence type="inferred from homology"/>
<keyword evidence="7" id="KW-1185">Reference proteome</keyword>
<dbReference type="SUPFAM" id="SSF51735">
    <property type="entry name" value="NAD(P)-binding Rossmann-fold domains"/>
    <property type="match status" value="1"/>
</dbReference>
<reference evidence="6" key="1">
    <citation type="submission" date="2022-08" db="EMBL/GenBank/DDBJ databases">
        <authorList>
            <person name="Marques A."/>
        </authorList>
    </citation>
    <scope>NUCLEOTIDE SEQUENCE</scope>
    <source>
        <strain evidence="6">RhyPub2mFocal</strain>
        <tissue evidence="6">Leaves</tissue>
    </source>
</reference>
<sequence>MILITGVGLPFELPRAYPGLIASRVNHEQAKLAAIASRIGTCERRWIAVVTGANKGIGLEICRQLLEKGIMVVLTARDEARGKAAVSKLQDGGAKDVVFHQLDVADPVSIASLKTFIHCQFQKLDILVNNAGVSGIELDVEALSGFNNNKETHLESFVPVMIQQYEKAKECININFYGTKRMCKAFIPLLRLSQSPRIVNLTSIYGKLQVIPSETIKTELRDADNLTEGRLDNIISSFLNDFRTNNVLKDTWPTDLSAYKVSKVAVAAYTRILARKHEEMCINCVHPGYVITDITWNTGKLTVEEGAKGPVMLALLPDGGPSGQFYFQTTLSSFE</sequence>